<proteinExistence type="inferred from homology"/>
<evidence type="ECO:0000256" key="1">
    <source>
        <dbReference type="ARBA" id="ARBA00008061"/>
    </source>
</evidence>
<dbReference type="InterPro" id="IPR014756">
    <property type="entry name" value="Ig_E-set"/>
</dbReference>
<dbReference type="GO" id="GO:0004553">
    <property type="term" value="F:hydrolase activity, hydrolyzing O-glycosyl compounds"/>
    <property type="evidence" value="ECO:0007669"/>
    <property type="project" value="InterPro"/>
</dbReference>
<dbReference type="EC" id="3.2.1.-" evidence="4"/>
<keyword evidence="4" id="KW-0378">Hydrolase</keyword>
<organism evidence="4 5">
    <name type="scientific">Leclercia adecarboxylata</name>
    <dbReference type="NCBI Taxonomy" id="83655"/>
    <lineage>
        <taxon>Bacteria</taxon>
        <taxon>Pseudomonadati</taxon>
        <taxon>Pseudomonadota</taxon>
        <taxon>Gammaproteobacteria</taxon>
        <taxon>Enterobacterales</taxon>
        <taxon>Enterobacteriaceae</taxon>
        <taxon>Leclercia</taxon>
    </lineage>
</organism>
<sequence length="86" mass="9371">MTQLAAGNPAPLGASYDGKGVNFTLFSANADRVELCVFDGKGIEHRYDLVARTGDIWHGYLEHGPARHTLWLSRAWCVGSGKRAVL</sequence>
<dbReference type="Proteomes" id="UP000310719">
    <property type="component" value="Chromosome"/>
</dbReference>
<evidence type="ECO:0000259" key="3">
    <source>
        <dbReference type="Pfam" id="PF02922"/>
    </source>
</evidence>
<dbReference type="PANTHER" id="PTHR43002">
    <property type="entry name" value="GLYCOGEN DEBRANCHING ENZYME"/>
    <property type="match status" value="1"/>
</dbReference>
<evidence type="ECO:0000313" key="4">
    <source>
        <dbReference type="EMBL" id="VTP81811.1"/>
    </source>
</evidence>
<dbReference type="Gene3D" id="2.60.40.10">
    <property type="entry name" value="Immunoglobulins"/>
    <property type="match status" value="1"/>
</dbReference>
<dbReference type="AlphaFoldDB" id="A0A4U9IY09"/>
<gene>
    <name evidence="4" type="primary">glgX_5</name>
    <name evidence="4" type="ORF">NCTC13032_06922</name>
</gene>
<dbReference type="InterPro" id="IPR013783">
    <property type="entry name" value="Ig-like_fold"/>
</dbReference>
<evidence type="ECO:0000256" key="2">
    <source>
        <dbReference type="ARBA" id="ARBA00023295"/>
    </source>
</evidence>
<dbReference type="EMBL" id="LR590464">
    <property type="protein sequence ID" value="VTP81811.1"/>
    <property type="molecule type" value="Genomic_DNA"/>
</dbReference>
<name>A0A4U9IY09_9ENTR</name>
<accession>A0A4U9IY09</accession>
<dbReference type="InterPro" id="IPR004193">
    <property type="entry name" value="Glyco_hydro_13_N"/>
</dbReference>
<dbReference type="Pfam" id="PF02922">
    <property type="entry name" value="CBM_48"/>
    <property type="match status" value="1"/>
</dbReference>
<reference evidence="4 5" key="1">
    <citation type="submission" date="2019-05" db="EMBL/GenBank/DDBJ databases">
        <authorList>
            <consortium name="Pathogen Informatics"/>
        </authorList>
    </citation>
    <scope>NUCLEOTIDE SEQUENCE [LARGE SCALE GENOMIC DNA]</scope>
    <source>
        <strain evidence="4 5">NCTC13032</strain>
    </source>
</reference>
<evidence type="ECO:0000313" key="5">
    <source>
        <dbReference type="Proteomes" id="UP000310719"/>
    </source>
</evidence>
<feature type="domain" description="Glycoside hydrolase family 13 N-terminal" evidence="3">
    <location>
        <begin position="11"/>
        <end position="63"/>
    </location>
</feature>
<keyword evidence="2 4" id="KW-0326">Glycosidase</keyword>
<comment type="similarity">
    <text evidence="1">Belongs to the glycosyl hydrolase 13 family.</text>
</comment>
<protein>
    <submittedName>
        <fullName evidence="4">Glycogen debranching enzyme</fullName>
        <ecNumber evidence="4">3.2.1.-</ecNumber>
    </submittedName>
</protein>
<dbReference type="GO" id="GO:0005975">
    <property type="term" value="P:carbohydrate metabolic process"/>
    <property type="evidence" value="ECO:0007669"/>
    <property type="project" value="InterPro"/>
</dbReference>
<dbReference type="SUPFAM" id="SSF81296">
    <property type="entry name" value="E set domains"/>
    <property type="match status" value="1"/>
</dbReference>